<dbReference type="RefSeq" id="WP_101357636.1">
    <property type="nucleotide sequence ID" value="NZ_NKXO01000004.1"/>
</dbReference>
<accession>A0A2N3IK36</accession>
<dbReference type="OrthoDB" id="1116368at2"/>
<gene>
    <name evidence="1" type="ORF">Rain11_0371</name>
</gene>
<proteinExistence type="predicted"/>
<evidence type="ECO:0000313" key="1">
    <source>
        <dbReference type="EMBL" id="PKQ70641.1"/>
    </source>
</evidence>
<keyword evidence="2" id="KW-1185">Reference proteome</keyword>
<evidence type="ECO:0000313" key="2">
    <source>
        <dbReference type="Proteomes" id="UP000233387"/>
    </source>
</evidence>
<dbReference type="Proteomes" id="UP000233387">
    <property type="component" value="Unassembled WGS sequence"/>
</dbReference>
<organism evidence="1 2">
    <name type="scientific">Raineya orbicola</name>
    <dbReference type="NCBI Taxonomy" id="2016530"/>
    <lineage>
        <taxon>Bacteria</taxon>
        <taxon>Pseudomonadati</taxon>
        <taxon>Bacteroidota</taxon>
        <taxon>Cytophagia</taxon>
        <taxon>Cytophagales</taxon>
        <taxon>Raineyaceae</taxon>
        <taxon>Raineya</taxon>
    </lineage>
</organism>
<dbReference type="EMBL" id="NKXO01000004">
    <property type="protein sequence ID" value="PKQ70641.1"/>
    <property type="molecule type" value="Genomic_DNA"/>
</dbReference>
<comment type="caution">
    <text evidence="1">The sequence shown here is derived from an EMBL/GenBank/DDBJ whole genome shotgun (WGS) entry which is preliminary data.</text>
</comment>
<protein>
    <submittedName>
        <fullName evidence="1">Uncharacterized protein</fullName>
    </submittedName>
</protein>
<sequence>MKILVFAFLILFLGFEGLQAQEISKKYQIVLKDGNVLKGKLLEINKTFWVLETETLGIIEIPFENIKSFEILDKNQEVTDNSSNIDKTASNAYNPVPERYLFMPSAIPLEAKKGNYSFLLLFTGVHYGFTEKFSAGINFFAIPIPFFLSNINFKFSHSFKPNIHLALQANNFLFYEPFFSTGLDLIHNPNLLITLGNRRQNITLGAGTFFSFIYPDFRVNPFFQVSAVTPLNWRTFLVTQNFYFGLFETGLLSNSLAVRLARKNKVYDLGVTNFTIYDYGDVFDSFPAPYVGIQISLGKK</sequence>
<dbReference type="AlphaFoldDB" id="A0A2N3IK36"/>
<name>A0A2N3IK36_9BACT</name>
<reference evidence="1 2" key="1">
    <citation type="submission" date="2017-06" db="EMBL/GenBank/DDBJ databases">
        <title>Raineya orbicola gen. nov., sp. nov. a slightly thermophilic bacterium of the phylum Bacteroidetes and the description of Raineyaceae fam. nov.</title>
        <authorList>
            <person name="Albuquerque L."/>
            <person name="Polonia A.R.M."/>
            <person name="Barroso C."/>
            <person name="Froufe H.J.C."/>
            <person name="Lage O."/>
            <person name="Lobo-Da-Cunha A."/>
            <person name="Egas C."/>
            <person name="Da Costa M.S."/>
        </authorList>
    </citation>
    <scope>NUCLEOTIDE SEQUENCE [LARGE SCALE GENOMIC DNA]</scope>
    <source>
        <strain evidence="1 2">SPSPC-11</strain>
    </source>
</reference>